<feature type="region of interest" description="Disordered" evidence="3">
    <location>
        <begin position="544"/>
        <end position="570"/>
    </location>
</feature>
<organism evidence="5 6">
    <name type="scientific">Galleria mellonella</name>
    <name type="common">Greater wax moth</name>
    <dbReference type="NCBI Taxonomy" id="7137"/>
    <lineage>
        <taxon>Eukaryota</taxon>
        <taxon>Metazoa</taxon>
        <taxon>Ecdysozoa</taxon>
        <taxon>Arthropoda</taxon>
        <taxon>Hexapoda</taxon>
        <taxon>Insecta</taxon>
        <taxon>Pterygota</taxon>
        <taxon>Neoptera</taxon>
        <taxon>Endopterygota</taxon>
        <taxon>Lepidoptera</taxon>
        <taxon>Glossata</taxon>
        <taxon>Ditrysia</taxon>
        <taxon>Pyraloidea</taxon>
        <taxon>Pyralidae</taxon>
        <taxon>Galleriinae</taxon>
        <taxon>Galleria</taxon>
    </lineage>
</organism>
<keyword evidence="5" id="KW-1185">Reference proteome</keyword>
<dbReference type="Pfam" id="PF25449">
    <property type="entry name" value="CCDC174_GRSR"/>
    <property type="match status" value="1"/>
</dbReference>
<gene>
    <name evidence="6" type="primary">LOC113520353</name>
</gene>
<dbReference type="KEGG" id="gmw:113520353"/>
<dbReference type="InterPro" id="IPR057464">
    <property type="entry name" value="CCDC174_GRSR"/>
</dbReference>
<sequence>MMNENSKKIIFNKSMLLSLKAELLKKQEEVLEQKQLPQKKLENFKPPLSKNKHVDNCSEKSKTSFKDKLKAVDTEELEACRKAKLALERKTELYEHLSDNAGNSQLAGRFLVDFKTKKQEQVVENIENSHDEDEATLLIQDDQNEWTEFTDCLGRTRKCLKSDLELYKKRDKDLLRAVNKDAPYTEVEDEDKHDASTNTKEKPFLVQKTNDYLLSLRQKWEEKERDLLAKDKDIHYQDLLFDEARIHGVGYYSFSTDETERRNQMEELMKRRQETLKAQQDAEEVRKKRDALMAARVAAARARQRARAGLPPEDPKENEEDFTTRLMEFLTQQKNEADAKAKEEEKKIREEQEKERQKLREAYIREWDLGKEGVDDKVKKFREMSQEEYVDQQRDKRIEEFAPPQGSNSNKSNYSFDSTGRMVNLETNTPIEKSWSDVRPRVKTPPPPTIGDVTEQKGLYFSTVKKPEHSVKYRNFIKAQEEVTQIVNELDEHNDGEDQTSRPGKRTHETKHTEIAPPPTYDYYGPTPKHLKYEKPFDSDIREAYAQGSKSLETKTSNRQLPKHYDFTFD</sequence>
<feature type="region of interest" description="Disordered" evidence="3">
    <location>
        <begin position="490"/>
        <end position="529"/>
    </location>
</feature>
<feature type="compositionally biased region" description="Polar residues" evidence="3">
    <location>
        <begin position="548"/>
        <end position="560"/>
    </location>
</feature>
<dbReference type="InterPro" id="IPR025066">
    <property type="entry name" value="CCDC174-like"/>
</dbReference>
<dbReference type="AlphaFoldDB" id="A0A6J3CFD9"/>
<protein>
    <submittedName>
        <fullName evidence="6">Coiled-coil domain-containing protein 174</fullName>
    </submittedName>
</protein>
<dbReference type="RefSeq" id="XP_031770480.2">
    <property type="nucleotide sequence ID" value="XM_031914620.2"/>
</dbReference>
<evidence type="ECO:0000313" key="6">
    <source>
        <dbReference type="RefSeq" id="XP_031770480.2"/>
    </source>
</evidence>
<keyword evidence="1 2" id="KW-0175">Coiled coil</keyword>
<dbReference type="GeneID" id="113520353"/>
<evidence type="ECO:0000313" key="5">
    <source>
        <dbReference type="Proteomes" id="UP001652740"/>
    </source>
</evidence>
<evidence type="ECO:0000259" key="4">
    <source>
        <dbReference type="Pfam" id="PF25449"/>
    </source>
</evidence>
<reference evidence="6" key="1">
    <citation type="submission" date="2025-08" db="UniProtKB">
        <authorList>
            <consortium name="RefSeq"/>
        </authorList>
    </citation>
    <scope>IDENTIFICATION</scope>
    <source>
        <tissue evidence="6">Whole larvae</tissue>
    </source>
</reference>
<accession>A0A6J3CFD9</accession>
<evidence type="ECO:0000256" key="2">
    <source>
        <dbReference type="SAM" id="Coils"/>
    </source>
</evidence>
<evidence type="ECO:0000256" key="3">
    <source>
        <dbReference type="SAM" id="MobiDB-lite"/>
    </source>
</evidence>
<evidence type="ECO:0000256" key="1">
    <source>
        <dbReference type="ARBA" id="ARBA00023054"/>
    </source>
</evidence>
<proteinExistence type="predicted"/>
<dbReference type="PANTHER" id="PTHR15885:SF1">
    <property type="entry name" value="COILED-COIL DOMAIN-CONTAINING PROTEIN 174"/>
    <property type="match status" value="1"/>
</dbReference>
<feature type="coiled-coil region" evidence="2">
    <location>
        <begin position="327"/>
        <end position="362"/>
    </location>
</feature>
<dbReference type="PANTHER" id="PTHR15885">
    <property type="entry name" value="COILED-COIL DOMAIN-CONTAINING PROTEIN 174"/>
    <property type="match status" value="1"/>
</dbReference>
<feature type="domain" description="CCDC174 alpha/beta GRSR" evidence="4">
    <location>
        <begin position="146"/>
        <end position="174"/>
    </location>
</feature>
<dbReference type="Proteomes" id="UP001652740">
    <property type="component" value="Unplaced"/>
</dbReference>
<name>A0A6J3CFD9_GALME</name>
<dbReference type="Pfam" id="PF13300">
    <property type="entry name" value="DUF4078"/>
    <property type="match status" value="1"/>
</dbReference>
<dbReference type="GO" id="GO:0005634">
    <property type="term" value="C:nucleus"/>
    <property type="evidence" value="ECO:0007669"/>
    <property type="project" value="TreeGrafter"/>
</dbReference>